<dbReference type="Pfam" id="PF04480">
    <property type="entry name" value="DUF559"/>
    <property type="match status" value="1"/>
</dbReference>
<dbReference type="OrthoDB" id="2594539at2"/>
<evidence type="ECO:0000313" key="2">
    <source>
        <dbReference type="EMBL" id="TFC20071.1"/>
    </source>
</evidence>
<evidence type="ECO:0000313" key="3">
    <source>
        <dbReference type="Proteomes" id="UP000298412"/>
    </source>
</evidence>
<name>A0A4R8WWT9_9MICO</name>
<comment type="caution">
    <text evidence="2">The sequence shown here is derived from an EMBL/GenBank/DDBJ whole genome shotgun (WGS) entry which is preliminary data.</text>
</comment>
<gene>
    <name evidence="2" type="ORF">E3O19_01490</name>
</gene>
<dbReference type="InterPro" id="IPR007569">
    <property type="entry name" value="DUF559"/>
</dbReference>
<dbReference type="AlphaFoldDB" id="A0A4R8WWT9"/>
<accession>A0A4R8WWT9</accession>
<feature type="domain" description="DUF559" evidence="1">
    <location>
        <begin position="276"/>
        <end position="331"/>
    </location>
</feature>
<organism evidence="2 3">
    <name type="scientific">Cryobacterium algoritolerans</name>
    <dbReference type="NCBI Taxonomy" id="1259184"/>
    <lineage>
        <taxon>Bacteria</taxon>
        <taxon>Bacillati</taxon>
        <taxon>Actinomycetota</taxon>
        <taxon>Actinomycetes</taxon>
        <taxon>Micrococcales</taxon>
        <taxon>Microbacteriaceae</taxon>
        <taxon>Cryobacterium</taxon>
    </lineage>
</organism>
<proteinExistence type="predicted"/>
<dbReference type="EMBL" id="SOFP01000009">
    <property type="protein sequence ID" value="TFC20071.1"/>
    <property type="molecule type" value="Genomic_DNA"/>
</dbReference>
<sequence>MCSQGGAGWGQRQRGILHDAPRQATLRWGCCPGGSVHRFSDGRCGRHLTRLPVTMTDAAVAITLRGGVANYRQLVSSGVTRAQATSALRSGAIWRVRNGWFAVPGTPTDVARAARVGGSLTGASVARLHGLWLLADPILHVRVARTASRLASPEDRAIRLDPARHGVCVHYSTAAGTGEARDPLVRALAEMFACGQGDSALIALDSALNLGELRPHQLDDLARAIVPHRRALLALCDGGSQSGLETLVRLFLVRQRIRVRSQVRLPRVGRVDLLVGDRLVLELDGEEFHTGLAFEEDRRRDFELVQQGYLVLRITYRMIMENRPWVEVGILALVRGDEHRWRATRVGPASGR</sequence>
<keyword evidence="3" id="KW-1185">Reference proteome</keyword>
<dbReference type="Proteomes" id="UP000298412">
    <property type="component" value="Unassembled WGS sequence"/>
</dbReference>
<reference evidence="2 3" key="1">
    <citation type="submission" date="2019-03" db="EMBL/GenBank/DDBJ databases">
        <title>Genomics of glacier-inhabiting Cryobacterium strains.</title>
        <authorList>
            <person name="Liu Q."/>
            <person name="Xin Y.-H."/>
        </authorList>
    </citation>
    <scope>NUCLEOTIDE SEQUENCE [LARGE SCALE GENOMIC DNA]</scope>
    <source>
        <strain evidence="2 3">MDT1-3</strain>
    </source>
</reference>
<evidence type="ECO:0000259" key="1">
    <source>
        <dbReference type="Pfam" id="PF04480"/>
    </source>
</evidence>
<dbReference type="Gene3D" id="3.40.960.10">
    <property type="entry name" value="VSR Endonuclease"/>
    <property type="match status" value="1"/>
</dbReference>
<protein>
    <submittedName>
        <fullName evidence="2">DUF559 domain-containing protein</fullName>
    </submittedName>
</protein>